<keyword evidence="1" id="KW-0812">Transmembrane</keyword>
<sequence length="69" mass="7641">MDKAMKVAPSMERLPRWKDCLVFAVVGLTILIVALLAKGSDAAMWFGVRWGGLTASLCMVTAFRRRNGR</sequence>
<organism evidence="2 3">
    <name type="scientific">Paraburkholderia phytofirmans (strain DSM 17436 / LMG 22146 / PsJN)</name>
    <name type="common">Burkholderia phytofirmans</name>
    <dbReference type="NCBI Taxonomy" id="398527"/>
    <lineage>
        <taxon>Bacteria</taxon>
        <taxon>Pseudomonadati</taxon>
        <taxon>Pseudomonadota</taxon>
        <taxon>Betaproteobacteria</taxon>
        <taxon>Burkholderiales</taxon>
        <taxon>Burkholderiaceae</taxon>
        <taxon>Paraburkholderia</taxon>
    </lineage>
</organism>
<evidence type="ECO:0008006" key="4">
    <source>
        <dbReference type="Google" id="ProtNLM"/>
    </source>
</evidence>
<protein>
    <recommendedName>
        <fullName evidence="4">Transmembrane protein</fullName>
    </recommendedName>
</protein>
<name>B2TH15_PARPJ</name>
<dbReference type="HOGENOM" id="CLU_2767936_0_0_4"/>
<dbReference type="Proteomes" id="UP000001739">
    <property type="component" value="Plasmid pBPHYT01"/>
</dbReference>
<keyword evidence="1" id="KW-1133">Transmembrane helix</keyword>
<feature type="transmembrane region" description="Helical" evidence="1">
    <location>
        <begin position="43"/>
        <end position="63"/>
    </location>
</feature>
<gene>
    <name evidence="2" type="ordered locus">Bphyt_7279</name>
</gene>
<evidence type="ECO:0000313" key="3">
    <source>
        <dbReference type="Proteomes" id="UP000001739"/>
    </source>
</evidence>
<reference evidence="2 3" key="1">
    <citation type="journal article" date="2011" name="J. Bacteriol.">
        <title>Complete genome sequence of the plant growth-promoting endophyte Burkholderia phytofirmans strain PsJN.</title>
        <authorList>
            <person name="Weilharter A."/>
            <person name="Mitter B."/>
            <person name="Shin M.V."/>
            <person name="Chain P.S."/>
            <person name="Nowak J."/>
            <person name="Sessitsch A."/>
        </authorList>
    </citation>
    <scope>NUCLEOTIDE SEQUENCE [LARGE SCALE GENOMIC DNA]</scope>
    <source>
        <strain evidence="3">DSM 17436 / LMG 22146 / PsJN</strain>
        <plasmid evidence="2 3">pBPHYT01</plasmid>
    </source>
</reference>
<proteinExistence type="predicted"/>
<geneLocation type="plasmid" evidence="2 3">
    <name>pBPHYT01</name>
</geneLocation>
<accession>B2TH15</accession>
<keyword evidence="2" id="KW-0614">Plasmid</keyword>
<evidence type="ECO:0000256" key="1">
    <source>
        <dbReference type="SAM" id="Phobius"/>
    </source>
</evidence>
<dbReference type="OrthoDB" id="9943081at2"/>
<dbReference type="EMBL" id="CP001054">
    <property type="protein sequence ID" value="ACD21564.1"/>
    <property type="molecule type" value="Genomic_DNA"/>
</dbReference>
<feature type="transmembrane region" description="Helical" evidence="1">
    <location>
        <begin position="20"/>
        <end position="37"/>
    </location>
</feature>
<dbReference type="RefSeq" id="WP_012430937.1">
    <property type="nucleotide sequence ID" value="NC_010679.1"/>
</dbReference>
<evidence type="ECO:0000313" key="2">
    <source>
        <dbReference type="EMBL" id="ACD21564.1"/>
    </source>
</evidence>
<dbReference type="KEGG" id="bpy:Bphyt_7279"/>
<keyword evidence="1" id="KW-0472">Membrane</keyword>
<dbReference type="AlphaFoldDB" id="B2TH15"/>